<gene>
    <name evidence="2" type="ORF">MKW98_016137</name>
</gene>
<dbReference type="AlphaFoldDB" id="A0AAD4XRV2"/>
<dbReference type="EMBL" id="JAJJMB010005516">
    <property type="protein sequence ID" value="KAI3938632.1"/>
    <property type="molecule type" value="Genomic_DNA"/>
</dbReference>
<reference evidence="2" key="1">
    <citation type="submission" date="2022-04" db="EMBL/GenBank/DDBJ databases">
        <title>A functionally conserved STORR gene fusion in Papaver species that diverged 16.8 million years ago.</title>
        <authorList>
            <person name="Catania T."/>
        </authorList>
    </citation>
    <scope>NUCLEOTIDE SEQUENCE</scope>
    <source>
        <strain evidence="2">S-188037</strain>
    </source>
</reference>
<protein>
    <submittedName>
        <fullName evidence="2">Uncharacterized protein</fullName>
    </submittedName>
</protein>
<evidence type="ECO:0000256" key="1">
    <source>
        <dbReference type="SAM" id="MobiDB-lite"/>
    </source>
</evidence>
<dbReference type="Proteomes" id="UP001202328">
    <property type="component" value="Unassembled WGS sequence"/>
</dbReference>
<feature type="compositionally biased region" description="Basic and acidic residues" evidence="1">
    <location>
        <begin position="35"/>
        <end position="45"/>
    </location>
</feature>
<name>A0AAD4XRV2_9MAGN</name>
<evidence type="ECO:0000313" key="2">
    <source>
        <dbReference type="EMBL" id="KAI3938632.1"/>
    </source>
</evidence>
<sequence>MEDDKKTSKVPNKTPDEEGNGESTTIGCLFKHPRNKSEEVSDKDDEGYLRELKLKKTQAKQDYYAKLKIYEEAKEIYMEAKSSITEMDAKHKIYMEADKECTESLLKYLEAQKEKEDGETTIIDRLSKYQRNLWEDKDDDYGYSLVPLRMKAKEHQANQQRLMVEIAFAASNANLTNDAIAEIAIATSNANLTKDVIASKEKLLRQRRAELKNYVG</sequence>
<organism evidence="2 3">
    <name type="scientific">Papaver atlanticum</name>
    <dbReference type="NCBI Taxonomy" id="357466"/>
    <lineage>
        <taxon>Eukaryota</taxon>
        <taxon>Viridiplantae</taxon>
        <taxon>Streptophyta</taxon>
        <taxon>Embryophyta</taxon>
        <taxon>Tracheophyta</taxon>
        <taxon>Spermatophyta</taxon>
        <taxon>Magnoliopsida</taxon>
        <taxon>Ranunculales</taxon>
        <taxon>Papaveraceae</taxon>
        <taxon>Papaveroideae</taxon>
        <taxon>Papaver</taxon>
    </lineage>
</organism>
<keyword evidence="3" id="KW-1185">Reference proteome</keyword>
<evidence type="ECO:0000313" key="3">
    <source>
        <dbReference type="Proteomes" id="UP001202328"/>
    </source>
</evidence>
<proteinExistence type="predicted"/>
<accession>A0AAD4XRV2</accession>
<comment type="caution">
    <text evidence="2">The sequence shown here is derived from an EMBL/GenBank/DDBJ whole genome shotgun (WGS) entry which is preliminary data.</text>
</comment>
<feature type="region of interest" description="Disordered" evidence="1">
    <location>
        <begin position="1"/>
        <end position="45"/>
    </location>
</feature>